<sequence length="100" mass="11081">MSRPNGHRDECSCSACFYAYTLPEIARRAEERPPDAPRPWRSGSGLDYVGTAMRMGAPIDAGIIADAREEGRSPAEAARQARVEYGVEEREPDLPPTDRF</sequence>
<protein>
    <submittedName>
        <fullName evidence="3">Uncharacterized protein</fullName>
    </submittedName>
</protein>
<evidence type="ECO:0000256" key="1">
    <source>
        <dbReference type="SAM" id="MobiDB-lite"/>
    </source>
</evidence>
<reference evidence="3" key="1">
    <citation type="submission" date="2020-03" db="EMBL/GenBank/DDBJ databases">
        <title>The deep terrestrial virosphere.</title>
        <authorList>
            <person name="Holmfeldt K."/>
            <person name="Nilsson E."/>
            <person name="Simone D."/>
            <person name="Lopez-Fernandez M."/>
            <person name="Wu X."/>
            <person name="de Brujin I."/>
            <person name="Lundin D."/>
            <person name="Andersson A."/>
            <person name="Bertilsson S."/>
            <person name="Dopson M."/>
        </authorList>
    </citation>
    <scope>NUCLEOTIDE SEQUENCE</scope>
    <source>
        <strain evidence="3">MM415A00401</strain>
        <strain evidence="2">MM415B00765</strain>
    </source>
</reference>
<proteinExistence type="predicted"/>
<evidence type="ECO:0000313" key="3">
    <source>
        <dbReference type="EMBL" id="QJA82504.1"/>
    </source>
</evidence>
<gene>
    <name evidence="3" type="ORF">MM415A00401_0016</name>
    <name evidence="2" type="ORF">MM415B00765_0011</name>
</gene>
<organism evidence="3">
    <name type="scientific">viral metagenome</name>
    <dbReference type="NCBI Taxonomy" id="1070528"/>
    <lineage>
        <taxon>unclassified sequences</taxon>
        <taxon>metagenomes</taxon>
        <taxon>organismal metagenomes</taxon>
    </lineage>
</organism>
<name>A0A6M3KLL6_9ZZZZ</name>
<evidence type="ECO:0000313" key="2">
    <source>
        <dbReference type="EMBL" id="QJA62511.1"/>
    </source>
</evidence>
<dbReference type="AlphaFoldDB" id="A0A6M3KLL6"/>
<dbReference type="EMBL" id="MT141473">
    <property type="protein sequence ID" value="QJA62511.1"/>
    <property type="molecule type" value="Genomic_DNA"/>
</dbReference>
<feature type="region of interest" description="Disordered" evidence="1">
    <location>
        <begin position="68"/>
        <end position="100"/>
    </location>
</feature>
<dbReference type="EMBL" id="MT142489">
    <property type="protein sequence ID" value="QJA82504.1"/>
    <property type="molecule type" value="Genomic_DNA"/>
</dbReference>
<accession>A0A6M3KLL6</accession>